<sequence>MPKMSKMSCNKNKRTAKPNQVISTYNLRPRKKKQTNSSSVVSISSNSSNVQERTKKKAKRNNKEENTRQFRMPSPIRFTECNLNEPEINFLTLEELELIDLDCVDKTKDHCPFCETILPNLMSDRLRLAFESSKKGKLPPIEFCYIHNAELTIIPDGLEKNYPLDINFDELPDRIRNFKDNLEEIIEGTVRSYYRNFAIRYYKKNGSRKSATSMGLYGRFKELRPGYYGTKGNLIISDVLIKLFLNTGILTLAKTYPLEPMNYLTDVLVPETAMRLIFEDNGGNGSLDDAREIMQLYYYKF</sequence>
<evidence type="ECO:0000313" key="10">
    <source>
        <dbReference type="EMBL" id="GES97380.1"/>
    </source>
</evidence>
<comment type="similarity">
    <text evidence="4">Belongs to the RTC4 family.</text>
</comment>
<dbReference type="InterPro" id="IPR039024">
    <property type="entry name" value="RTC4"/>
</dbReference>
<name>A0A8H3M440_9GLOM</name>
<dbReference type="OrthoDB" id="128308at2759"/>
<dbReference type="GO" id="GO:0005737">
    <property type="term" value="C:cytoplasm"/>
    <property type="evidence" value="ECO:0007669"/>
    <property type="project" value="UniProtKB-SubCell"/>
</dbReference>
<comment type="function">
    <text evidence="1">May be involved in a process influencing telomere capping.</text>
</comment>
<dbReference type="GO" id="GO:0005634">
    <property type="term" value="C:nucleus"/>
    <property type="evidence" value="ECO:0007669"/>
    <property type="project" value="UniProtKB-SubCell"/>
</dbReference>
<evidence type="ECO:0000313" key="11">
    <source>
        <dbReference type="Proteomes" id="UP000615446"/>
    </source>
</evidence>
<feature type="region of interest" description="Disordered" evidence="8">
    <location>
        <begin position="1"/>
        <end position="71"/>
    </location>
</feature>
<dbReference type="PANTHER" id="PTHR41391">
    <property type="entry name" value="RESTRICTION OF TELOMERE CAPPING PROTEIN 4"/>
    <property type="match status" value="1"/>
</dbReference>
<comment type="caution">
    <text evidence="10">The sequence shown here is derived from an EMBL/GenBank/DDBJ whole genome shotgun (WGS) entry which is preliminary data.</text>
</comment>
<evidence type="ECO:0000256" key="8">
    <source>
        <dbReference type="SAM" id="MobiDB-lite"/>
    </source>
</evidence>
<dbReference type="InterPro" id="IPR028094">
    <property type="entry name" value="RTC4_C"/>
</dbReference>
<dbReference type="Pfam" id="PF14474">
    <property type="entry name" value="RTC4"/>
    <property type="match status" value="1"/>
</dbReference>
<feature type="domain" description="Restriction of telomere capping protein 4 C-terminal" evidence="9">
    <location>
        <begin position="185"/>
        <end position="295"/>
    </location>
</feature>
<evidence type="ECO:0000256" key="7">
    <source>
        <dbReference type="ARBA" id="ARBA00023242"/>
    </source>
</evidence>
<gene>
    <name evidence="10" type="ORF">RCL2_002397600</name>
</gene>
<organism evidence="10 11">
    <name type="scientific">Rhizophagus clarus</name>
    <dbReference type="NCBI Taxonomy" id="94130"/>
    <lineage>
        <taxon>Eukaryota</taxon>
        <taxon>Fungi</taxon>
        <taxon>Fungi incertae sedis</taxon>
        <taxon>Mucoromycota</taxon>
        <taxon>Glomeromycotina</taxon>
        <taxon>Glomeromycetes</taxon>
        <taxon>Glomerales</taxon>
        <taxon>Glomeraceae</taxon>
        <taxon>Rhizophagus</taxon>
    </lineage>
</organism>
<protein>
    <recommendedName>
        <fullName evidence="5">Restriction of telomere capping protein 4</fullName>
    </recommendedName>
</protein>
<reference evidence="10" key="1">
    <citation type="submission" date="2019-10" db="EMBL/GenBank/DDBJ databases">
        <title>Conservation and host-specific expression of non-tandemly repeated heterogenous ribosome RNA gene in arbuscular mycorrhizal fungi.</title>
        <authorList>
            <person name="Maeda T."/>
            <person name="Kobayashi Y."/>
            <person name="Nakagawa T."/>
            <person name="Ezawa T."/>
            <person name="Yamaguchi K."/>
            <person name="Bino T."/>
            <person name="Nishimoto Y."/>
            <person name="Shigenobu S."/>
            <person name="Kawaguchi M."/>
        </authorList>
    </citation>
    <scope>NUCLEOTIDE SEQUENCE</scope>
    <source>
        <strain evidence="10">HR1</strain>
    </source>
</reference>
<dbReference type="SMART" id="SM01312">
    <property type="entry name" value="RTC4"/>
    <property type="match status" value="1"/>
</dbReference>
<keyword evidence="6" id="KW-0963">Cytoplasm</keyword>
<evidence type="ECO:0000256" key="1">
    <source>
        <dbReference type="ARBA" id="ARBA00002738"/>
    </source>
</evidence>
<evidence type="ECO:0000256" key="5">
    <source>
        <dbReference type="ARBA" id="ARBA00015162"/>
    </source>
</evidence>
<comment type="subcellular location">
    <subcellularLocation>
        <location evidence="3">Cytoplasm</location>
    </subcellularLocation>
    <subcellularLocation>
        <location evidence="2">Nucleus</location>
    </subcellularLocation>
</comment>
<dbReference type="PANTHER" id="PTHR41391:SF1">
    <property type="entry name" value="RESTRICTION OF TELOMERE CAPPING PROTEIN 4"/>
    <property type="match status" value="1"/>
</dbReference>
<evidence type="ECO:0000259" key="9">
    <source>
        <dbReference type="SMART" id="SM01312"/>
    </source>
</evidence>
<evidence type="ECO:0000256" key="3">
    <source>
        <dbReference type="ARBA" id="ARBA00004496"/>
    </source>
</evidence>
<accession>A0A8H3M440</accession>
<evidence type="ECO:0000256" key="6">
    <source>
        <dbReference type="ARBA" id="ARBA00022490"/>
    </source>
</evidence>
<dbReference type="Proteomes" id="UP000615446">
    <property type="component" value="Unassembled WGS sequence"/>
</dbReference>
<proteinExistence type="inferred from homology"/>
<feature type="compositionally biased region" description="Low complexity" evidence="8">
    <location>
        <begin position="36"/>
        <end position="50"/>
    </location>
</feature>
<evidence type="ECO:0000256" key="4">
    <source>
        <dbReference type="ARBA" id="ARBA00009461"/>
    </source>
</evidence>
<dbReference type="AlphaFoldDB" id="A0A8H3M440"/>
<feature type="compositionally biased region" description="Polar residues" evidence="8">
    <location>
        <begin position="17"/>
        <end position="26"/>
    </location>
</feature>
<evidence type="ECO:0000256" key="2">
    <source>
        <dbReference type="ARBA" id="ARBA00004123"/>
    </source>
</evidence>
<keyword evidence="7" id="KW-0539">Nucleus</keyword>
<dbReference type="EMBL" id="BLAL01000259">
    <property type="protein sequence ID" value="GES97380.1"/>
    <property type="molecule type" value="Genomic_DNA"/>
</dbReference>